<accession>A0ABQ7F829</accession>
<gene>
    <name evidence="2" type="ORF">DY000_02047475</name>
</gene>
<sequence>MVATSDHLANTPTLAATTSGEPSMVAISDHLANASTLVATTSDNPSMVATSDHPANTSTLMATTSTQPSMVTTSALPANNTASMVATSTLPAAVTTSRHPAGTTSLILTTSVQPINLETYARITTPMQPTNRTTPVVTPAATQPPNTRTMYSTQPDISLIFQTLLGRIDELARGATSRLDDLAHSQIACNNRINELQSVEIGASRSQQVDITPRLQHVLFNDLPTPVTGSGQQRSIQANDLRAPITSSGQQHQNHVNESSAPIIDSRQQRPTVLALRNGLWHESPFREELMKYKPQTREDALHRAITFIEIEEDKAAFSKKHAATKKSSLKDKEPDEYYEPRKHHDKAYIDGKSRKAPNYQISDQPSSRSTGKHARNSQGSEDAQAYCSSIKKYKNPPKKKAQARRPAHP</sequence>
<feature type="region of interest" description="Disordered" evidence="1">
    <location>
        <begin position="246"/>
        <end position="269"/>
    </location>
</feature>
<evidence type="ECO:0000256" key="1">
    <source>
        <dbReference type="SAM" id="MobiDB-lite"/>
    </source>
</evidence>
<feature type="compositionally biased region" description="Low complexity" evidence="1">
    <location>
        <begin position="128"/>
        <end position="147"/>
    </location>
</feature>
<protein>
    <submittedName>
        <fullName evidence="2">Uncharacterized protein</fullName>
    </submittedName>
</protein>
<proteinExistence type="predicted"/>
<comment type="caution">
    <text evidence="2">The sequence shown here is derived from an EMBL/GenBank/DDBJ whole genome shotgun (WGS) entry which is preliminary data.</text>
</comment>
<feature type="compositionally biased region" description="Basic residues" evidence="1">
    <location>
        <begin position="392"/>
        <end position="410"/>
    </location>
</feature>
<feature type="region of interest" description="Disordered" evidence="1">
    <location>
        <begin position="127"/>
        <end position="151"/>
    </location>
</feature>
<name>A0ABQ7F829_BRACR</name>
<feature type="compositionally biased region" description="Polar residues" evidence="1">
    <location>
        <begin position="360"/>
        <end position="370"/>
    </location>
</feature>
<feature type="compositionally biased region" description="Polar residues" evidence="1">
    <location>
        <begin position="246"/>
        <end position="260"/>
    </location>
</feature>
<feature type="compositionally biased region" description="Basic and acidic residues" evidence="1">
    <location>
        <begin position="329"/>
        <end position="354"/>
    </location>
</feature>
<organism evidence="2 3">
    <name type="scientific">Brassica cretica</name>
    <name type="common">Mustard</name>
    <dbReference type="NCBI Taxonomy" id="69181"/>
    <lineage>
        <taxon>Eukaryota</taxon>
        <taxon>Viridiplantae</taxon>
        <taxon>Streptophyta</taxon>
        <taxon>Embryophyta</taxon>
        <taxon>Tracheophyta</taxon>
        <taxon>Spermatophyta</taxon>
        <taxon>Magnoliopsida</taxon>
        <taxon>eudicotyledons</taxon>
        <taxon>Gunneridae</taxon>
        <taxon>Pentapetalae</taxon>
        <taxon>rosids</taxon>
        <taxon>malvids</taxon>
        <taxon>Brassicales</taxon>
        <taxon>Brassicaceae</taxon>
        <taxon>Brassiceae</taxon>
        <taxon>Brassica</taxon>
    </lineage>
</organism>
<reference evidence="2 3" key="1">
    <citation type="journal article" date="2020" name="BMC Genomics">
        <title>Intraspecific diversification of the crop wild relative Brassica cretica Lam. using demographic model selection.</title>
        <authorList>
            <person name="Kioukis A."/>
            <person name="Michalopoulou V.A."/>
            <person name="Briers L."/>
            <person name="Pirintsos S."/>
            <person name="Studholme D.J."/>
            <person name="Pavlidis P."/>
            <person name="Sarris P.F."/>
        </authorList>
    </citation>
    <scope>NUCLEOTIDE SEQUENCE [LARGE SCALE GENOMIC DNA]</scope>
    <source>
        <strain evidence="3">cv. PFS-1207/04</strain>
    </source>
</reference>
<dbReference type="EMBL" id="QGKV02000297">
    <property type="protein sequence ID" value="KAF3611732.1"/>
    <property type="molecule type" value="Genomic_DNA"/>
</dbReference>
<evidence type="ECO:0000313" key="2">
    <source>
        <dbReference type="EMBL" id="KAF3611732.1"/>
    </source>
</evidence>
<keyword evidence="3" id="KW-1185">Reference proteome</keyword>
<evidence type="ECO:0000313" key="3">
    <source>
        <dbReference type="Proteomes" id="UP000266723"/>
    </source>
</evidence>
<dbReference type="Proteomes" id="UP000266723">
    <property type="component" value="Unassembled WGS sequence"/>
</dbReference>
<feature type="region of interest" description="Disordered" evidence="1">
    <location>
        <begin position="319"/>
        <end position="410"/>
    </location>
</feature>